<dbReference type="Gramene" id="KCW75501">
    <property type="protein sequence ID" value="KCW75501"/>
    <property type="gene ID" value="EUGRSUZ_E04262"/>
</dbReference>
<organism evidence="2">
    <name type="scientific">Eucalyptus grandis</name>
    <name type="common">Flooded gum</name>
    <dbReference type="NCBI Taxonomy" id="71139"/>
    <lineage>
        <taxon>Eukaryota</taxon>
        <taxon>Viridiplantae</taxon>
        <taxon>Streptophyta</taxon>
        <taxon>Embryophyta</taxon>
        <taxon>Tracheophyta</taxon>
        <taxon>Spermatophyta</taxon>
        <taxon>Magnoliopsida</taxon>
        <taxon>eudicotyledons</taxon>
        <taxon>Gunneridae</taxon>
        <taxon>Pentapetalae</taxon>
        <taxon>rosids</taxon>
        <taxon>malvids</taxon>
        <taxon>Myrtales</taxon>
        <taxon>Myrtaceae</taxon>
        <taxon>Myrtoideae</taxon>
        <taxon>Eucalypteae</taxon>
        <taxon>Eucalyptus</taxon>
    </lineage>
</organism>
<reference evidence="2" key="1">
    <citation type="submission" date="2013-07" db="EMBL/GenBank/DDBJ databases">
        <title>The genome of Eucalyptus grandis.</title>
        <authorList>
            <person name="Schmutz J."/>
            <person name="Hayes R."/>
            <person name="Myburg A."/>
            <person name="Tuskan G."/>
            <person name="Grattapaglia D."/>
            <person name="Rokhsar D.S."/>
        </authorList>
    </citation>
    <scope>NUCLEOTIDE SEQUENCE</scope>
    <source>
        <tissue evidence="2">Leaf extractions</tissue>
    </source>
</reference>
<keyword evidence="1" id="KW-0812">Transmembrane</keyword>
<name>A0A059CBG8_EUCGR</name>
<keyword evidence="1" id="KW-0472">Membrane</keyword>
<feature type="transmembrane region" description="Helical" evidence="1">
    <location>
        <begin position="35"/>
        <end position="56"/>
    </location>
</feature>
<proteinExistence type="predicted"/>
<sequence length="122" mass="12966">MKFPPPLSALPIVASTSRRPRLAIASTAQVPPTALTSLFVGISLAPLLVGPVTFVIGPILMPLGRPHGFVLLHSEHGVRSVGVGSVALMVSFFYTARMVSAMSELAQVTRNPLDSSNRFFLI</sequence>
<dbReference type="EMBL" id="KK198757">
    <property type="protein sequence ID" value="KCW75501.1"/>
    <property type="molecule type" value="Genomic_DNA"/>
</dbReference>
<feature type="transmembrane region" description="Helical" evidence="1">
    <location>
        <begin position="77"/>
        <end position="96"/>
    </location>
</feature>
<keyword evidence="1" id="KW-1133">Transmembrane helix</keyword>
<evidence type="ECO:0000313" key="2">
    <source>
        <dbReference type="EMBL" id="KCW75501.1"/>
    </source>
</evidence>
<dbReference type="AlphaFoldDB" id="A0A059CBG8"/>
<dbReference type="InParanoid" id="A0A059CBG8"/>
<gene>
    <name evidence="2" type="ORF">EUGRSUZ_E04262</name>
</gene>
<protein>
    <submittedName>
        <fullName evidence="2">Uncharacterized protein</fullName>
    </submittedName>
</protein>
<evidence type="ECO:0000256" key="1">
    <source>
        <dbReference type="SAM" id="Phobius"/>
    </source>
</evidence>
<accession>A0A059CBG8</accession>